<dbReference type="AlphaFoldDB" id="A0A1I2XEI4"/>
<sequence>MSSSRQSQTTAVVTGAGRGFGSAIAAALIDQGHQVVGVARTANDLADVHRRLGAAFVPVVADATDAETARTLIEQHQPTLLVLNAGATPAVGPVQEQSWESFSRNWQVDTQHAFHWIRAALRRPLTPGSLVVAISSGAALRGSPLSGGYSGAKAMIRFLAGYAADESRRAQLGIGFATVLPQLTPATELGAAGVAAYAQQQGIDTNTFTAALQPLLTPAIVGAEIARLCQEIGDQDEHRVYELTGHGLHALA</sequence>
<dbReference type="InterPro" id="IPR057326">
    <property type="entry name" value="KR_dom"/>
</dbReference>
<accession>A0A1I2XEI4</accession>
<dbReference type="InterPro" id="IPR002347">
    <property type="entry name" value="SDR_fam"/>
</dbReference>
<dbReference type="PANTHER" id="PTHR42901:SF1">
    <property type="entry name" value="ALCOHOL DEHYDROGENASE"/>
    <property type="match status" value="1"/>
</dbReference>
<dbReference type="Pfam" id="PF00106">
    <property type="entry name" value="adh_short"/>
    <property type="match status" value="1"/>
</dbReference>
<protein>
    <submittedName>
        <fullName evidence="4">Short chain dehydrogenase</fullName>
    </submittedName>
</protein>
<evidence type="ECO:0000256" key="1">
    <source>
        <dbReference type="ARBA" id="ARBA00006484"/>
    </source>
</evidence>
<dbReference type="EMBL" id="FONR01000046">
    <property type="protein sequence ID" value="SFH11908.1"/>
    <property type="molecule type" value="Genomic_DNA"/>
</dbReference>
<dbReference type="SMART" id="SM00822">
    <property type="entry name" value="PKS_KR"/>
    <property type="match status" value="1"/>
</dbReference>
<name>A0A1I2XEI4_9ACTN</name>
<feature type="domain" description="Ketoreductase" evidence="3">
    <location>
        <begin position="9"/>
        <end position="189"/>
    </location>
</feature>
<keyword evidence="2" id="KW-0560">Oxidoreductase</keyword>
<evidence type="ECO:0000313" key="5">
    <source>
        <dbReference type="Proteomes" id="UP000181942"/>
    </source>
</evidence>
<evidence type="ECO:0000313" key="4">
    <source>
        <dbReference type="EMBL" id="SFH11908.1"/>
    </source>
</evidence>
<comment type="similarity">
    <text evidence="1">Belongs to the short-chain dehydrogenases/reductases (SDR) family.</text>
</comment>
<gene>
    <name evidence="4" type="ORF">SAMN02787118_14617</name>
</gene>
<dbReference type="Gene3D" id="3.40.50.720">
    <property type="entry name" value="NAD(P)-binding Rossmann-like Domain"/>
    <property type="match status" value="1"/>
</dbReference>
<dbReference type="Proteomes" id="UP000181942">
    <property type="component" value="Unassembled WGS sequence"/>
</dbReference>
<evidence type="ECO:0000256" key="2">
    <source>
        <dbReference type="ARBA" id="ARBA00023002"/>
    </source>
</evidence>
<reference evidence="4 5" key="1">
    <citation type="submission" date="2016-10" db="EMBL/GenBank/DDBJ databases">
        <authorList>
            <person name="de Groot N.N."/>
        </authorList>
    </citation>
    <scope>NUCLEOTIDE SEQUENCE [LARGE SCALE GENOMIC DNA]</scope>
    <source>
        <strain evidence="4 5">OK461</strain>
    </source>
</reference>
<dbReference type="InterPro" id="IPR036291">
    <property type="entry name" value="NAD(P)-bd_dom_sf"/>
</dbReference>
<proteinExistence type="inferred from homology"/>
<dbReference type="OrthoDB" id="7211155at2"/>
<dbReference type="GO" id="GO:0016491">
    <property type="term" value="F:oxidoreductase activity"/>
    <property type="evidence" value="ECO:0007669"/>
    <property type="project" value="UniProtKB-KW"/>
</dbReference>
<organism evidence="4 5">
    <name type="scientific">Streptomyces mirabilis</name>
    <dbReference type="NCBI Taxonomy" id="68239"/>
    <lineage>
        <taxon>Bacteria</taxon>
        <taxon>Bacillati</taxon>
        <taxon>Actinomycetota</taxon>
        <taxon>Actinomycetes</taxon>
        <taxon>Kitasatosporales</taxon>
        <taxon>Streptomycetaceae</taxon>
        <taxon>Streptomyces</taxon>
    </lineage>
</organism>
<evidence type="ECO:0000259" key="3">
    <source>
        <dbReference type="SMART" id="SM00822"/>
    </source>
</evidence>
<dbReference type="SUPFAM" id="SSF51735">
    <property type="entry name" value="NAD(P)-binding Rossmann-fold domains"/>
    <property type="match status" value="1"/>
</dbReference>
<dbReference type="PANTHER" id="PTHR42901">
    <property type="entry name" value="ALCOHOL DEHYDROGENASE"/>
    <property type="match status" value="1"/>
</dbReference>
<dbReference type="CDD" id="cd05233">
    <property type="entry name" value="SDR_c"/>
    <property type="match status" value="1"/>
</dbReference>
<dbReference type="PRINTS" id="PR00081">
    <property type="entry name" value="GDHRDH"/>
</dbReference>